<dbReference type="RefSeq" id="WP_112986751.1">
    <property type="nucleotide sequence ID" value="NZ_CP131470.1"/>
</dbReference>
<dbReference type="AlphaFoldDB" id="A0A365PI31"/>
<dbReference type="PANTHER" id="PTHR40661">
    <property type="match status" value="1"/>
</dbReference>
<evidence type="ECO:0000256" key="1">
    <source>
        <dbReference type="ARBA" id="ARBA00023015"/>
    </source>
</evidence>
<dbReference type="GO" id="GO:0003677">
    <property type="term" value="F:DNA binding"/>
    <property type="evidence" value="ECO:0007669"/>
    <property type="project" value="UniProtKB-KW"/>
</dbReference>
<keyword evidence="3" id="KW-0804">Transcription</keyword>
<dbReference type="Gene3D" id="1.10.260.40">
    <property type="entry name" value="lambda repressor-like DNA-binding domains"/>
    <property type="match status" value="1"/>
</dbReference>
<dbReference type="InterPro" id="IPR039418">
    <property type="entry name" value="LexA-like"/>
</dbReference>
<dbReference type="SUPFAM" id="SSF47413">
    <property type="entry name" value="lambda repressor-like DNA-binding domains"/>
    <property type="match status" value="1"/>
</dbReference>
<dbReference type="InterPro" id="IPR001387">
    <property type="entry name" value="Cro/C1-type_HTH"/>
</dbReference>
<dbReference type="SMART" id="SM00530">
    <property type="entry name" value="HTH_XRE"/>
    <property type="match status" value="1"/>
</dbReference>
<dbReference type="InterPro" id="IPR036286">
    <property type="entry name" value="LexA/Signal_pep-like_sf"/>
</dbReference>
<feature type="domain" description="HTH cro/C1-type" evidence="4">
    <location>
        <begin position="20"/>
        <end position="74"/>
    </location>
</feature>
<evidence type="ECO:0000259" key="4">
    <source>
        <dbReference type="PROSITE" id="PS50943"/>
    </source>
</evidence>
<name>A0A365PI31_ACIJU</name>
<dbReference type="EMBL" id="QEWH01000055">
    <property type="protein sequence ID" value="RBA46546.1"/>
    <property type="molecule type" value="Genomic_DNA"/>
</dbReference>
<dbReference type="InterPro" id="IPR010982">
    <property type="entry name" value="Lambda_DNA-bd_dom_sf"/>
</dbReference>
<protein>
    <recommendedName>
        <fullName evidence="4">HTH cro/C1-type domain-containing protein</fullName>
    </recommendedName>
</protein>
<evidence type="ECO:0000313" key="5">
    <source>
        <dbReference type="EMBL" id="RBA46546.1"/>
    </source>
</evidence>
<dbReference type="SUPFAM" id="SSF51306">
    <property type="entry name" value="LexA/Signal peptidase"/>
    <property type="match status" value="1"/>
</dbReference>
<dbReference type="Pfam" id="PF00717">
    <property type="entry name" value="Peptidase_S24"/>
    <property type="match status" value="1"/>
</dbReference>
<reference evidence="5 6" key="1">
    <citation type="submission" date="2018-04" db="EMBL/GenBank/DDBJ databases">
        <title>Acinetobacter junii Genome sequencing and assembly.</title>
        <authorList>
            <person name="Su J."/>
            <person name="Rensing C."/>
            <person name="Mazhar H.S."/>
        </authorList>
    </citation>
    <scope>NUCLEOTIDE SEQUENCE [LARGE SCALE GENOMIC DNA]</scope>
    <source>
        <strain evidence="5 6">SC22</strain>
    </source>
</reference>
<keyword evidence="1" id="KW-0805">Transcription regulation</keyword>
<dbReference type="PANTHER" id="PTHR40661:SF3">
    <property type="entry name" value="FELS-1 PROPHAGE TRANSCRIPTIONAL REGULATOR"/>
    <property type="match status" value="1"/>
</dbReference>
<accession>A0A365PI31</accession>
<keyword evidence="2" id="KW-0238">DNA-binding</keyword>
<dbReference type="InterPro" id="IPR015927">
    <property type="entry name" value="Peptidase_S24_S26A/B/C"/>
</dbReference>
<evidence type="ECO:0000256" key="3">
    <source>
        <dbReference type="ARBA" id="ARBA00023163"/>
    </source>
</evidence>
<dbReference type="Proteomes" id="UP000253688">
    <property type="component" value="Unassembled WGS sequence"/>
</dbReference>
<comment type="caution">
    <text evidence="5">The sequence shown here is derived from an EMBL/GenBank/DDBJ whole genome shotgun (WGS) entry which is preliminary data.</text>
</comment>
<gene>
    <name evidence="5" type="ORF">DC346_10030</name>
</gene>
<organism evidence="5 6">
    <name type="scientific">Acinetobacter junii</name>
    <dbReference type="NCBI Taxonomy" id="40215"/>
    <lineage>
        <taxon>Bacteria</taxon>
        <taxon>Pseudomonadati</taxon>
        <taxon>Pseudomonadota</taxon>
        <taxon>Gammaproteobacteria</taxon>
        <taxon>Moraxellales</taxon>
        <taxon>Moraxellaceae</taxon>
        <taxon>Acinetobacter</taxon>
    </lineage>
</organism>
<dbReference type="CDD" id="cd06529">
    <property type="entry name" value="S24_LexA-like"/>
    <property type="match status" value="1"/>
</dbReference>
<dbReference type="PROSITE" id="PS50943">
    <property type="entry name" value="HTH_CROC1"/>
    <property type="match status" value="1"/>
</dbReference>
<dbReference type="CDD" id="cd00093">
    <property type="entry name" value="HTH_XRE"/>
    <property type="match status" value="1"/>
</dbReference>
<evidence type="ECO:0000313" key="6">
    <source>
        <dbReference type="Proteomes" id="UP000253688"/>
    </source>
</evidence>
<dbReference type="Pfam" id="PF01381">
    <property type="entry name" value="HTH_3"/>
    <property type="match status" value="1"/>
</dbReference>
<sequence>MIGFDSCQGFFMVADFSERLRFFRSQRGLSQQDLANAVGISRKQISDYEVGTAKPRQATYMKILKALDISDQIFSKSDLCSLDINDLDGDQVISFSNNDGDKIMLSKSFCTKNHLNEVDILSVFKIKGDAMQETLFNDDLVLVDTSDKHFISGLIYLIYFYGERMVVRLHRSANGLIEITKDNSAYPDNTVNESEIIVLGKVVYRQGLI</sequence>
<evidence type="ECO:0000256" key="2">
    <source>
        <dbReference type="ARBA" id="ARBA00023125"/>
    </source>
</evidence>
<proteinExistence type="predicted"/>
<dbReference type="Gene3D" id="2.10.109.10">
    <property type="entry name" value="Umud Fragment, subunit A"/>
    <property type="match status" value="1"/>
</dbReference>